<organism evidence="10 11">
    <name type="scientific">Petrolisthes cinctipes</name>
    <name type="common">Flat porcelain crab</name>
    <dbReference type="NCBI Taxonomy" id="88211"/>
    <lineage>
        <taxon>Eukaryota</taxon>
        <taxon>Metazoa</taxon>
        <taxon>Ecdysozoa</taxon>
        <taxon>Arthropoda</taxon>
        <taxon>Crustacea</taxon>
        <taxon>Multicrustacea</taxon>
        <taxon>Malacostraca</taxon>
        <taxon>Eumalacostraca</taxon>
        <taxon>Eucarida</taxon>
        <taxon>Decapoda</taxon>
        <taxon>Pleocyemata</taxon>
        <taxon>Anomura</taxon>
        <taxon>Galatheoidea</taxon>
        <taxon>Porcellanidae</taxon>
        <taxon>Petrolisthes</taxon>
    </lineage>
</organism>
<proteinExistence type="predicted"/>
<dbReference type="InterPro" id="IPR020894">
    <property type="entry name" value="Cadherin_CS"/>
</dbReference>
<keyword evidence="6" id="KW-0472">Membrane</keyword>
<evidence type="ECO:0000256" key="7">
    <source>
        <dbReference type="ARBA" id="ARBA00023180"/>
    </source>
</evidence>
<evidence type="ECO:0000256" key="5">
    <source>
        <dbReference type="ARBA" id="ARBA00022989"/>
    </source>
</evidence>
<dbReference type="PANTHER" id="PTHR24028">
    <property type="entry name" value="CADHERIN-87A"/>
    <property type="match status" value="1"/>
</dbReference>
<dbReference type="Proteomes" id="UP001286313">
    <property type="component" value="Unassembled WGS sequence"/>
</dbReference>
<evidence type="ECO:0000256" key="4">
    <source>
        <dbReference type="ARBA" id="ARBA00022837"/>
    </source>
</evidence>
<gene>
    <name evidence="10" type="ORF">Pcinc_029185</name>
</gene>
<evidence type="ECO:0000259" key="9">
    <source>
        <dbReference type="PROSITE" id="PS50268"/>
    </source>
</evidence>
<dbReference type="PROSITE" id="PS50268">
    <property type="entry name" value="CADHERIN_2"/>
    <property type="match status" value="1"/>
</dbReference>
<dbReference type="GO" id="GO:0007156">
    <property type="term" value="P:homophilic cell adhesion via plasma membrane adhesion molecules"/>
    <property type="evidence" value="ECO:0007669"/>
    <property type="project" value="InterPro"/>
</dbReference>
<dbReference type="GO" id="GO:0005509">
    <property type="term" value="F:calcium ion binding"/>
    <property type="evidence" value="ECO:0007669"/>
    <property type="project" value="UniProtKB-UniRule"/>
</dbReference>
<dbReference type="EMBL" id="JAWQEG010003644">
    <property type="protein sequence ID" value="KAK3865200.1"/>
    <property type="molecule type" value="Genomic_DNA"/>
</dbReference>
<dbReference type="InterPro" id="IPR002126">
    <property type="entry name" value="Cadherin-like_dom"/>
</dbReference>
<reference evidence="10" key="1">
    <citation type="submission" date="2023-10" db="EMBL/GenBank/DDBJ databases">
        <title>Genome assemblies of two species of porcelain crab, Petrolisthes cinctipes and Petrolisthes manimaculis (Anomura: Porcellanidae).</title>
        <authorList>
            <person name="Angst P."/>
        </authorList>
    </citation>
    <scope>NUCLEOTIDE SEQUENCE</scope>
    <source>
        <strain evidence="10">PB745_01</strain>
        <tissue evidence="10">Gill</tissue>
    </source>
</reference>
<comment type="subcellular location">
    <subcellularLocation>
        <location evidence="1">Membrane</location>
        <topology evidence="1">Single-pass membrane protein</topology>
    </subcellularLocation>
</comment>
<dbReference type="InterPro" id="IPR015919">
    <property type="entry name" value="Cadherin-like_sf"/>
</dbReference>
<dbReference type="PROSITE" id="PS00232">
    <property type="entry name" value="CADHERIN_1"/>
    <property type="match status" value="1"/>
</dbReference>
<comment type="caution">
    <text evidence="10">The sequence shown here is derived from an EMBL/GenBank/DDBJ whole genome shotgun (WGS) entry which is preliminary data.</text>
</comment>
<evidence type="ECO:0000256" key="6">
    <source>
        <dbReference type="ARBA" id="ARBA00023136"/>
    </source>
</evidence>
<dbReference type="GO" id="GO:0005886">
    <property type="term" value="C:plasma membrane"/>
    <property type="evidence" value="ECO:0007669"/>
    <property type="project" value="InterPro"/>
</dbReference>
<keyword evidence="4 8" id="KW-0106">Calcium</keyword>
<feature type="non-terminal residue" evidence="10">
    <location>
        <position position="111"/>
    </location>
</feature>
<keyword evidence="5" id="KW-1133">Transmembrane helix</keyword>
<protein>
    <recommendedName>
        <fullName evidence="9">Cadherin domain-containing protein</fullName>
    </recommendedName>
</protein>
<evidence type="ECO:0000256" key="1">
    <source>
        <dbReference type="ARBA" id="ARBA00004167"/>
    </source>
</evidence>
<feature type="domain" description="Cadherin" evidence="9">
    <location>
        <begin position="17"/>
        <end position="109"/>
    </location>
</feature>
<dbReference type="SUPFAM" id="SSF49313">
    <property type="entry name" value="Cadherin-like"/>
    <property type="match status" value="1"/>
</dbReference>
<keyword evidence="2" id="KW-0812">Transmembrane</keyword>
<evidence type="ECO:0000256" key="3">
    <source>
        <dbReference type="ARBA" id="ARBA00022737"/>
    </source>
</evidence>
<sequence length="111" mass="12824">VVKVVVEDVNDHPPVFQQRYYEARIMENSDTFPEPFVLTARDADLNGEYNESRSKVHPPEWRPKKNFTIRPLTGQILPTAPLDFEAIDQEGDIRYFNLTEKAFDLGEPSSE</sequence>
<evidence type="ECO:0000313" key="10">
    <source>
        <dbReference type="EMBL" id="KAK3865200.1"/>
    </source>
</evidence>
<evidence type="ECO:0000256" key="2">
    <source>
        <dbReference type="ARBA" id="ARBA00022692"/>
    </source>
</evidence>
<dbReference type="CDD" id="cd11304">
    <property type="entry name" value="Cadherin_repeat"/>
    <property type="match status" value="1"/>
</dbReference>
<name>A0AAE1F0M9_PETCI</name>
<accession>A0AAE1F0M9</accession>
<keyword evidence="11" id="KW-1185">Reference proteome</keyword>
<dbReference type="InterPro" id="IPR050174">
    <property type="entry name" value="Protocadherin/Cadherin-CA"/>
</dbReference>
<dbReference type="PANTHER" id="PTHR24028:SF345">
    <property type="entry name" value="PROTOCADHERIN-16-LIKE"/>
    <property type="match status" value="1"/>
</dbReference>
<keyword evidence="7" id="KW-0325">Glycoprotein</keyword>
<evidence type="ECO:0000256" key="8">
    <source>
        <dbReference type="PROSITE-ProRule" id="PRU00043"/>
    </source>
</evidence>
<dbReference type="AlphaFoldDB" id="A0AAE1F0M9"/>
<evidence type="ECO:0000313" key="11">
    <source>
        <dbReference type="Proteomes" id="UP001286313"/>
    </source>
</evidence>
<dbReference type="Pfam" id="PF00028">
    <property type="entry name" value="Cadherin"/>
    <property type="match status" value="1"/>
</dbReference>
<dbReference type="Gene3D" id="2.60.40.60">
    <property type="entry name" value="Cadherins"/>
    <property type="match status" value="1"/>
</dbReference>
<keyword evidence="3" id="KW-0677">Repeat</keyword>